<dbReference type="Proteomes" id="UP000287601">
    <property type="component" value="Chromosome"/>
</dbReference>
<name>A0A410PXG5_9FIRM</name>
<dbReference type="EMBL" id="CP035281">
    <property type="protein sequence ID" value="QAT43584.1"/>
    <property type="molecule type" value="Genomic_DNA"/>
</dbReference>
<organism evidence="2 3">
    <name type="scientific">Aminipila luticellarii</name>
    <dbReference type="NCBI Taxonomy" id="2507160"/>
    <lineage>
        <taxon>Bacteria</taxon>
        <taxon>Bacillati</taxon>
        <taxon>Bacillota</taxon>
        <taxon>Clostridia</taxon>
        <taxon>Peptostreptococcales</taxon>
        <taxon>Anaerovoracaceae</taxon>
        <taxon>Aminipila</taxon>
    </lineage>
</organism>
<feature type="transmembrane region" description="Helical" evidence="1">
    <location>
        <begin position="79"/>
        <end position="101"/>
    </location>
</feature>
<feature type="transmembrane region" description="Helical" evidence="1">
    <location>
        <begin position="47"/>
        <end position="67"/>
    </location>
</feature>
<dbReference type="OrthoDB" id="2146485at2"/>
<sequence length="138" mass="15321">MSILAIEEKSHVSEGFYGMAAASAFCLIFSAIYNHFGHGVHSFYMTYLYLCPLLLGMVFYGIFLFIFEVEDMSRFSFNVYNSGVAALTIGALLQGVLEIAGTASPYIIVYGILGGLMLAMGVVSYLFKLFFIYGDRHR</sequence>
<evidence type="ECO:0000256" key="1">
    <source>
        <dbReference type="SAM" id="Phobius"/>
    </source>
</evidence>
<keyword evidence="1" id="KW-0812">Transmembrane</keyword>
<feature type="transmembrane region" description="Helical" evidence="1">
    <location>
        <begin position="107"/>
        <end position="133"/>
    </location>
</feature>
<dbReference type="KEGG" id="amij:EQM06_10330"/>
<proteinExistence type="predicted"/>
<feature type="transmembrane region" description="Helical" evidence="1">
    <location>
        <begin position="16"/>
        <end position="35"/>
    </location>
</feature>
<dbReference type="AlphaFoldDB" id="A0A410PXG5"/>
<dbReference type="RefSeq" id="WP_128746362.1">
    <property type="nucleotide sequence ID" value="NZ_CP035281.1"/>
</dbReference>
<accession>A0A410PXG5</accession>
<keyword evidence="1" id="KW-0472">Membrane</keyword>
<reference evidence="2 3" key="1">
    <citation type="submission" date="2019-01" db="EMBL/GenBank/DDBJ databases">
        <title>Draft genomes of a novel of Aminipila strains.</title>
        <authorList>
            <person name="Ma S."/>
        </authorList>
    </citation>
    <scope>NUCLEOTIDE SEQUENCE [LARGE SCALE GENOMIC DNA]</scope>
    <source>
        <strain evidence="3">JN-39</strain>
    </source>
</reference>
<gene>
    <name evidence="2" type="ORF">EQM06_10330</name>
</gene>
<keyword evidence="3" id="KW-1185">Reference proteome</keyword>
<evidence type="ECO:0000313" key="2">
    <source>
        <dbReference type="EMBL" id="QAT43584.1"/>
    </source>
</evidence>
<keyword evidence="1" id="KW-1133">Transmembrane helix</keyword>
<evidence type="ECO:0000313" key="3">
    <source>
        <dbReference type="Proteomes" id="UP000287601"/>
    </source>
</evidence>
<protein>
    <submittedName>
        <fullName evidence="2">Uncharacterized protein</fullName>
    </submittedName>
</protein>